<evidence type="ECO:0000256" key="1">
    <source>
        <dbReference type="SAM" id="MobiDB-lite"/>
    </source>
</evidence>
<evidence type="ECO:0000313" key="2">
    <source>
        <dbReference type="EMBL" id="CAA9489594.1"/>
    </source>
</evidence>
<sequence>EQAGTHHPSCRSCRVEPERRGPGCRDHAGGGYLDAEARRRSAARGVRQFLCDATQGVRRPQPAHRRATADRLQRQPQISPRQGTEGRRSI</sequence>
<protein>
    <submittedName>
        <fullName evidence="2">DNA-binding protein HU-beta</fullName>
    </submittedName>
</protein>
<gene>
    <name evidence="2" type="ORF">AVDCRST_MAG09-76</name>
</gene>
<accession>A0A6J4S4Y9</accession>
<feature type="compositionally biased region" description="Basic and acidic residues" evidence="1">
    <location>
        <begin position="13"/>
        <end position="28"/>
    </location>
</feature>
<feature type="non-terminal residue" evidence="2">
    <location>
        <position position="90"/>
    </location>
</feature>
<reference evidence="2" key="1">
    <citation type="submission" date="2020-02" db="EMBL/GenBank/DDBJ databases">
        <authorList>
            <person name="Meier V. D."/>
        </authorList>
    </citation>
    <scope>NUCLEOTIDE SEQUENCE</scope>
    <source>
        <strain evidence="2">AVDCRST_MAG09</strain>
    </source>
</reference>
<keyword evidence="2" id="KW-0238">DNA-binding</keyword>
<dbReference type="EMBL" id="CADCVZ010000002">
    <property type="protein sequence ID" value="CAA9489594.1"/>
    <property type="molecule type" value="Genomic_DNA"/>
</dbReference>
<feature type="region of interest" description="Disordered" evidence="1">
    <location>
        <begin position="1"/>
        <end position="32"/>
    </location>
</feature>
<feature type="region of interest" description="Disordered" evidence="1">
    <location>
        <begin position="53"/>
        <end position="90"/>
    </location>
</feature>
<dbReference type="GO" id="GO:0003677">
    <property type="term" value="F:DNA binding"/>
    <property type="evidence" value="ECO:0007669"/>
    <property type="project" value="UniProtKB-KW"/>
</dbReference>
<feature type="non-terminal residue" evidence="2">
    <location>
        <position position="1"/>
    </location>
</feature>
<dbReference type="AlphaFoldDB" id="A0A6J4S4Y9"/>
<proteinExistence type="predicted"/>
<name>A0A6J4S4Y9_9SPHN</name>
<organism evidence="2">
    <name type="scientific">uncultured Sphingomonas sp</name>
    <dbReference type="NCBI Taxonomy" id="158754"/>
    <lineage>
        <taxon>Bacteria</taxon>
        <taxon>Pseudomonadati</taxon>
        <taxon>Pseudomonadota</taxon>
        <taxon>Alphaproteobacteria</taxon>
        <taxon>Sphingomonadales</taxon>
        <taxon>Sphingomonadaceae</taxon>
        <taxon>Sphingomonas</taxon>
        <taxon>environmental samples</taxon>
    </lineage>
</organism>